<dbReference type="PROSITE" id="PS50845">
    <property type="entry name" value="RETICULON"/>
    <property type="match status" value="1"/>
</dbReference>
<proteinExistence type="predicted"/>
<keyword evidence="2 6" id="KW-0812">Transmembrane</keyword>
<dbReference type="GO" id="GO:0005789">
    <property type="term" value="C:endoplasmic reticulum membrane"/>
    <property type="evidence" value="ECO:0007669"/>
    <property type="project" value="UniProtKB-SubCell"/>
</dbReference>
<dbReference type="InterPro" id="IPR003388">
    <property type="entry name" value="Reticulon"/>
</dbReference>
<sequence>MSSSGVNVHSDSKLSSTGGSANAASAGAPGAASGSASGSASATAAATASRRAAKIPKVLTWENPVKSGSALVQTLGVLLIIRYGNLLRTGLRALYWAIGVTGAAEFLTRHALGRGAVSSNRPSRYIRLNEAALEKYTSRLIRALNGALSEVKSLLDAECLSDSAIAFFAVVFLYILTGFVSVSAIFIFLTIAAFTLPKLYLTFQKEADEIINAIQEHLHHHAKNVQSQVHAVAGPHLETARKHIGGVADRFGYNRGVPETPKSAATSTAPPGGAAVTHDKIPESVKPKKVVDSGNTSSLDPSSGSSAEPSLASSAASTTPAPTGSAPSAPSVAARTIDGVTYDSVPTMLGNVDLKEKATDAAAKATTAADAQTANHASGLDVASELKNSINSDKAN</sequence>
<evidence type="ECO:0000256" key="1">
    <source>
        <dbReference type="ARBA" id="ARBA00004477"/>
    </source>
</evidence>
<feature type="region of interest" description="Disordered" evidence="7">
    <location>
        <begin position="1"/>
        <end position="34"/>
    </location>
</feature>
<feature type="transmembrane region" description="Helical" evidence="6">
    <location>
        <begin position="165"/>
        <end position="196"/>
    </location>
</feature>
<feature type="domain" description="Reticulon" evidence="8">
    <location>
        <begin position="55"/>
        <end position="245"/>
    </location>
</feature>
<evidence type="ECO:0000256" key="7">
    <source>
        <dbReference type="SAM" id="MobiDB-lite"/>
    </source>
</evidence>
<evidence type="ECO:0000256" key="2">
    <source>
        <dbReference type="ARBA" id="ARBA00022692"/>
    </source>
</evidence>
<accession>A0A060T6K6</accession>
<feature type="compositionally biased region" description="Low complexity" evidence="7">
    <location>
        <begin position="15"/>
        <end position="34"/>
    </location>
</feature>
<reference evidence="9" key="1">
    <citation type="submission" date="2014-02" db="EMBL/GenBank/DDBJ databases">
        <authorList>
            <person name="Genoscope - CEA"/>
        </authorList>
    </citation>
    <scope>NUCLEOTIDE SEQUENCE</scope>
    <source>
        <strain evidence="9">LS3</strain>
    </source>
</reference>
<organism evidence="9">
    <name type="scientific">Blastobotrys adeninivorans</name>
    <name type="common">Yeast</name>
    <name type="synonym">Arxula adeninivorans</name>
    <dbReference type="NCBI Taxonomy" id="409370"/>
    <lineage>
        <taxon>Eukaryota</taxon>
        <taxon>Fungi</taxon>
        <taxon>Dikarya</taxon>
        <taxon>Ascomycota</taxon>
        <taxon>Saccharomycotina</taxon>
        <taxon>Dipodascomycetes</taxon>
        <taxon>Dipodascales</taxon>
        <taxon>Trichomonascaceae</taxon>
        <taxon>Blastobotrys</taxon>
    </lineage>
</organism>
<feature type="region of interest" description="Disordered" evidence="7">
    <location>
        <begin position="255"/>
        <end position="332"/>
    </location>
</feature>
<keyword evidence="5 6" id="KW-0472">Membrane</keyword>
<evidence type="ECO:0000256" key="4">
    <source>
        <dbReference type="ARBA" id="ARBA00022989"/>
    </source>
</evidence>
<evidence type="ECO:0000256" key="6">
    <source>
        <dbReference type="RuleBase" id="RU363132"/>
    </source>
</evidence>
<evidence type="ECO:0000256" key="5">
    <source>
        <dbReference type="ARBA" id="ARBA00023136"/>
    </source>
</evidence>
<evidence type="ECO:0000313" key="9">
    <source>
        <dbReference type="EMBL" id="CDP36434.1"/>
    </source>
</evidence>
<gene>
    <name evidence="9" type="ORF">GNLVRS02_ARAD1B12914g</name>
</gene>
<comment type="subcellular location">
    <subcellularLocation>
        <location evidence="1 6">Endoplasmic reticulum membrane</location>
        <topology evidence="1 6">Multi-pass membrane protein</topology>
    </subcellularLocation>
</comment>
<dbReference type="PhylomeDB" id="A0A060T6K6"/>
<dbReference type="EMBL" id="HG937692">
    <property type="protein sequence ID" value="CDP36434.1"/>
    <property type="molecule type" value="Genomic_DNA"/>
</dbReference>
<dbReference type="Pfam" id="PF02453">
    <property type="entry name" value="Reticulon"/>
    <property type="match status" value="1"/>
</dbReference>
<dbReference type="AlphaFoldDB" id="A0A060T6K6"/>
<keyword evidence="3 6" id="KW-0256">Endoplasmic reticulum</keyword>
<evidence type="ECO:0000259" key="8">
    <source>
        <dbReference type="PROSITE" id="PS50845"/>
    </source>
</evidence>
<feature type="compositionally biased region" description="Low complexity" evidence="7">
    <location>
        <begin position="263"/>
        <end position="275"/>
    </location>
</feature>
<evidence type="ECO:0000256" key="3">
    <source>
        <dbReference type="ARBA" id="ARBA00022824"/>
    </source>
</evidence>
<feature type="compositionally biased region" description="Low complexity" evidence="7">
    <location>
        <begin position="296"/>
        <end position="332"/>
    </location>
</feature>
<feature type="compositionally biased region" description="Basic and acidic residues" evidence="7">
    <location>
        <begin position="277"/>
        <end position="291"/>
    </location>
</feature>
<keyword evidence="4 6" id="KW-1133">Transmembrane helix</keyword>
<name>A0A060T6K6_BLAAD</name>
<reference evidence="9" key="2">
    <citation type="submission" date="2014-06" db="EMBL/GenBank/DDBJ databases">
        <title>The complete genome of Blastobotrys (Arxula) adeninivorans LS3 - a yeast of biotechnological interest.</title>
        <authorList>
            <person name="Kunze G."/>
            <person name="Gaillardin C."/>
            <person name="Czernicka M."/>
            <person name="Durrens P."/>
            <person name="Martin T."/>
            <person name="Boer E."/>
            <person name="Gabaldon T."/>
            <person name="Cruz J."/>
            <person name="Talla E."/>
            <person name="Marck C."/>
            <person name="Goffeau A."/>
            <person name="Barbe V."/>
            <person name="Baret P."/>
            <person name="Baronian K."/>
            <person name="Beier S."/>
            <person name="Bleykasten C."/>
            <person name="Bode R."/>
            <person name="Casaregola S."/>
            <person name="Despons L."/>
            <person name="Fairhead C."/>
            <person name="Giersberg M."/>
            <person name="Gierski P."/>
            <person name="Hahnel U."/>
            <person name="Hartmann A."/>
            <person name="Jankowska D."/>
            <person name="Jubin C."/>
            <person name="Jung P."/>
            <person name="Lafontaine I."/>
            <person name="Leh-Louis V."/>
            <person name="Lemaire M."/>
            <person name="Marcet-Houben M."/>
            <person name="Mascher M."/>
            <person name="Morel G."/>
            <person name="Richard G.-F."/>
            <person name="Riechen J."/>
            <person name="Sacerdot C."/>
            <person name="Sarkar A."/>
            <person name="Savel G."/>
            <person name="Schacherer J."/>
            <person name="Sherman D."/>
            <person name="Straub M.-L."/>
            <person name="Stein N."/>
            <person name="Thierry A."/>
            <person name="Trautwein-Schult A."/>
            <person name="Westhof E."/>
            <person name="Worch S."/>
            <person name="Dujon B."/>
            <person name="Souciet J.-L."/>
            <person name="Wincker P."/>
            <person name="Scholz U."/>
            <person name="Neuveglise N."/>
        </authorList>
    </citation>
    <scope>NUCLEOTIDE SEQUENCE</scope>
    <source>
        <strain evidence="9">LS3</strain>
    </source>
</reference>
<protein>
    <recommendedName>
        <fullName evidence="6">Reticulon-like protein</fullName>
    </recommendedName>
</protein>
<comment type="caution">
    <text evidence="6">Lacks conserved residue(s) required for the propagation of feature annotation.</text>
</comment>